<dbReference type="AlphaFoldDB" id="A1K4H5"/>
<dbReference type="InterPro" id="IPR011990">
    <property type="entry name" value="TPR-like_helical_dom_sf"/>
</dbReference>
<dbReference type="EMBL" id="AM406670">
    <property type="protein sequence ID" value="CAL93730.1"/>
    <property type="molecule type" value="Genomic_DNA"/>
</dbReference>
<accession>A1K4H5</accession>
<keyword evidence="2" id="KW-1185">Reference proteome</keyword>
<dbReference type="HOGENOM" id="CLU_114962_1_0_4"/>
<reference evidence="1 2" key="1">
    <citation type="journal article" date="2006" name="Nat. Biotechnol.">
        <title>Complete genome of the mutualistic, N2-fixing grass endophyte Azoarcus sp. strain BH72.</title>
        <authorList>
            <person name="Krause A."/>
            <person name="Ramakumar A."/>
            <person name="Bartels D."/>
            <person name="Battistoni F."/>
            <person name="Bekel T."/>
            <person name="Boch J."/>
            <person name="Boehm M."/>
            <person name="Friedrich F."/>
            <person name="Hurek T."/>
            <person name="Krause L."/>
            <person name="Linke B."/>
            <person name="McHardy A.C."/>
            <person name="Sarkar A."/>
            <person name="Schneiker S."/>
            <person name="Syed A.A."/>
            <person name="Thauer R."/>
            <person name="Vorhoelter F.-J."/>
            <person name="Weidner S."/>
            <person name="Puehler A."/>
            <person name="Reinhold-Hurek B."/>
            <person name="Kaiser O."/>
            <person name="Goesmann A."/>
        </authorList>
    </citation>
    <scope>NUCLEOTIDE SEQUENCE [LARGE SCALE GENOMIC DNA]</scope>
    <source>
        <strain evidence="1 2">BH72</strain>
    </source>
</reference>
<name>A1K4H5_AZOSB</name>
<dbReference type="Proteomes" id="UP000002588">
    <property type="component" value="Chromosome"/>
</dbReference>
<sequence>MARPTPKENLVDFGPLPAHVNALLQEGVGCHRSDPPRARALFRHAIEISPGSLPAYRCLLKLQNQQREFDEALSVAMEGLAEAAHQARVSQDWRDWTLAEVGDDKRRTVPQRFLLLFLKAMAFIELRRGNNDISRNLVAKLKELDPEDGCGHSVISAMLDDVDDDAETETD</sequence>
<organism evidence="1 2">
    <name type="scientific">Azoarcus sp. (strain BH72)</name>
    <dbReference type="NCBI Taxonomy" id="418699"/>
    <lineage>
        <taxon>Bacteria</taxon>
        <taxon>Pseudomonadati</taxon>
        <taxon>Pseudomonadota</taxon>
        <taxon>Betaproteobacteria</taxon>
        <taxon>Rhodocyclales</taxon>
        <taxon>Zoogloeaceae</taxon>
        <taxon>Azoarcus</taxon>
    </lineage>
</organism>
<evidence type="ECO:0000313" key="2">
    <source>
        <dbReference type="Proteomes" id="UP000002588"/>
    </source>
</evidence>
<dbReference type="RefSeq" id="WP_011764847.1">
    <property type="nucleotide sequence ID" value="NC_008702.1"/>
</dbReference>
<proteinExistence type="predicted"/>
<protein>
    <submittedName>
        <fullName evidence="1">Uncharacterized protein</fullName>
    </submittedName>
</protein>
<dbReference type="KEGG" id="azo:azo1113"/>
<dbReference type="eggNOG" id="COG0457">
    <property type="taxonomic scope" value="Bacteria"/>
</dbReference>
<dbReference type="STRING" id="62928.azo1113"/>
<dbReference type="Gene3D" id="1.25.40.10">
    <property type="entry name" value="Tetratricopeptide repeat domain"/>
    <property type="match status" value="1"/>
</dbReference>
<evidence type="ECO:0000313" key="1">
    <source>
        <dbReference type="EMBL" id="CAL93730.1"/>
    </source>
</evidence>
<gene>
    <name evidence="1" type="ordered locus">azo1113</name>
</gene>